<dbReference type="GO" id="GO:0000155">
    <property type="term" value="F:phosphorelay sensor kinase activity"/>
    <property type="evidence" value="ECO:0007669"/>
    <property type="project" value="InterPro"/>
</dbReference>
<dbReference type="SUPFAM" id="SSF55874">
    <property type="entry name" value="ATPase domain of HSP90 chaperone/DNA topoisomerase II/histidine kinase"/>
    <property type="match status" value="1"/>
</dbReference>
<evidence type="ECO:0000256" key="6">
    <source>
        <dbReference type="ARBA" id="ARBA00022741"/>
    </source>
</evidence>
<reference evidence="14 15" key="1">
    <citation type="submission" date="2014-07" db="EMBL/GenBank/DDBJ databases">
        <title>Draft genome of Clostridium celerecrescens 152B isolated from sediments associated with methane hydrate from Krishna Godavari basin.</title>
        <authorList>
            <person name="Honkalas V.S."/>
            <person name="Dabir A.P."/>
            <person name="Arora P."/>
            <person name="Dhakephalkar P.K."/>
        </authorList>
    </citation>
    <scope>NUCLEOTIDE SEQUENCE [LARGE SCALE GENOMIC DNA]</scope>
    <source>
        <strain evidence="14 15">152B</strain>
    </source>
</reference>
<evidence type="ECO:0000256" key="9">
    <source>
        <dbReference type="ARBA" id="ARBA00022989"/>
    </source>
</evidence>
<dbReference type="PANTHER" id="PTHR34220:SF11">
    <property type="entry name" value="SENSOR PROTEIN KINASE HPTS"/>
    <property type="match status" value="1"/>
</dbReference>
<dbReference type="InterPro" id="IPR005467">
    <property type="entry name" value="His_kinase_dom"/>
</dbReference>
<dbReference type="Pfam" id="PF06580">
    <property type="entry name" value="His_kinase"/>
    <property type="match status" value="1"/>
</dbReference>
<evidence type="ECO:0000256" key="11">
    <source>
        <dbReference type="ARBA" id="ARBA00023136"/>
    </source>
</evidence>
<evidence type="ECO:0000256" key="3">
    <source>
        <dbReference type="ARBA" id="ARBA00022553"/>
    </source>
</evidence>
<dbReference type="SMART" id="SM00387">
    <property type="entry name" value="HATPase_c"/>
    <property type="match status" value="1"/>
</dbReference>
<dbReference type="PANTHER" id="PTHR34220">
    <property type="entry name" value="SENSOR HISTIDINE KINASE YPDA"/>
    <property type="match status" value="1"/>
</dbReference>
<keyword evidence="11 12" id="KW-0472">Membrane</keyword>
<dbReference type="InterPro" id="IPR036890">
    <property type="entry name" value="HATPase_C_sf"/>
</dbReference>
<name>A0A084JEL3_9FIRM</name>
<keyword evidence="7 14" id="KW-0418">Kinase</keyword>
<proteinExistence type="predicted"/>
<dbReference type="STRING" id="29354.IO98_21240"/>
<gene>
    <name evidence="14" type="ORF">IO98_21240</name>
</gene>
<feature type="transmembrane region" description="Helical" evidence="12">
    <location>
        <begin position="276"/>
        <end position="298"/>
    </location>
</feature>
<dbReference type="InterPro" id="IPR050640">
    <property type="entry name" value="Bact_2-comp_sensor_kinase"/>
</dbReference>
<protein>
    <submittedName>
        <fullName evidence="14">Histidine kinase</fullName>
    </submittedName>
</protein>
<keyword evidence="8" id="KW-0067">ATP-binding</keyword>
<keyword evidence="6" id="KW-0547">Nucleotide-binding</keyword>
<evidence type="ECO:0000256" key="10">
    <source>
        <dbReference type="ARBA" id="ARBA00023012"/>
    </source>
</evidence>
<dbReference type="InterPro" id="IPR003594">
    <property type="entry name" value="HATPase_dom"/>
</dbReference>
<keyword evidence="3" id="KW-0597">Phosphoprotein</keyword>
<dbReference type="EMBL" id="JPME01000035">
    <property type="protein sequence ID" value="KEZ87397.1"/>
    <property type="molecule type" value="Genomic_DNA"/>
</dbReference>
<organism evidence="14 15">
    <name type="scientific">Lacrimispora celerecrescens</name>
    <dbReference type="NCBI Taxonomy" id="29354"/>
    <lineage>
        <taxon>Bacteria</taxon>
        <taxon>Bacillati</taxon>
        <taxon>Bacillota</taxon>
        <taxon>Clostridia</taxon>
        <taxon>Lachnospirales</taxon>
        <taxon>Lachnospiraceae</taxon>
        <taxon>Lacrimispora</taxon>
    </lineage>
</organism>
<evidence type="ECO:0000256" key="12">
    <source>
        <dbReference type="SAM" id="Phobius"/>
    </source>
</evidence>
<evidence type="ECO:0000256" key="7">
    <source>
        <dbReference type="ARBA" id="ARBA00022777"/>
    </source>
</evidence>
<dbReference type="GO" id="GO:0005524">
    <property type="term" value="F:ATP binding"/>
    <property type="evidence" value="ECO:0007669"/>
    <property type="project" value="UniProtKB-KW"/>
</dbReference>
<dbReference type="Pfam" id="PF02518">
    <property type="entry name" value="HATPase_c"/>
    <property type="match status" value="1"/>
</dbReference>
<evidence type="ECO:0000256" key="2">
    <source>
        <dbReference type="ARBA" id="ARBA00022475"/>
    </source>
</evidence>
<feature type="transmembrane region" description="Helical" evidence="12">
    <location>
        <begin position="21"/>
        <end position="41"/>
    </location>
</feature>
<dbReference type="InterPro" id="IPR010559">
    <property type="entry name" value="Sig_transdc_His_kin_internal"/>
</dbReference>
<evidence type="ECO:0000259" key="13">
    <source>
        <dbReference type="PROSITE" id="PS50109"/>
    </source>
</evidence>
<dbReference type="PROSITE" id="PS50109">
    <property type="entry name" value="HIS_KIN"/>
    <property type="match status" value="1"/>
</dbReference>
<dbReference type="Proteomes" id="UP000028525">
    <property type="component" value="Unassembled WGS sequence"/>
</dbReference>
<feature type="domain" description="Histidine kinase" evidence="13">
    <location>
        <begin position="443"/>
        <end position="569"/>
    </location>
</feature>
<evidence type="ECO:0000256" key="1">
    <source>
        <dbReference type="ARBA" id="ARBA00004651"/>
    </source>
</evidence>
<keyword evidence="9 12" id="KW-1133">Transmembrane helix</keyword>
<keyword evidence="4" id="KW-0808">Transferase</keyword>
<dbReference type="GO" id="GO:0005886">
    <property type="term" value="C:plasma membrane"/>
    <property type="evidence" value="ECO:0007669"/>
    <property type="project" value="UniProtKB-SubCell"/>
</dbReference>
<comment type="subcellular location">
    <subcellularLocation>
        <location evidence="1">Cell membrane</location>
        <topology evidence="1">Multi-pass membrane protein</topology>
    </subcellularLocation>
</comment>
<dbReference type="Gene3D" id="3.30.565.10">
    <property type="entry name" value="Histidine kinase-like ATPase, C-terminal domain"/>
    <property type="match status" value="1"/>
</dbReference>
<keyword evidence="15" id="KW-1185">Reference proteome</keyword>
<dbReference type="RefSeq" id="WP_038284274.1">
    <property type="nucleotide sequence ID" value="NZ_JPME01000035.1"/>
</dbReference>
<keyword evidence="10" id="KW-0902">Two-component regulatory system</keyword>
<comment type="caution">
    <text evidence="14">The sequence shown here is derived from an EMBL/GenBank/DDBJ whole genome shotgun (WGS) entry which is preliminary data.</text>
</comment>
<dbReference type="AlphaFoldDB" id="A0A084JEL3"/>
<sequence length="574" mass="66404">MKNNQYKHYIKKSFIKYALSIISLLFVLVLLFLLINVQWIISGPNKKNHIQLSGILDQQLLLYHQGLTELTQNPVLLTALNSTDSTAITANNRLLYHFTNAQTIRSTFVLLDQNGRIVSSNLFAGNQEIFHESDIFRRMTSQMQEQPEKIFTLPSRLNYAHDQAGDLILGKAVLKDGTLTGYLFFDLLDSYLYEIIREYPLDDVIITDRYDNLIFSISRQKTDPIDKYPSGKYRMDWQEGSVVKVNGKHYHIQKSSLPGSSLILYTLVSTEYQKDLLLYGFVFMLIVGILLVIISLPVTEHITQKNLLAINELQNSIEQMGKGNMDYQLRSKVFDEFQKLDDAYRHMVIQREELLKYNSELSERKRTMEIKQLEEQFNPHFIFNVMETLRYEIMIDAAKASDMVQSFARLMRYSIYYGSTIVSLRTDIEYINDYLLLQKMRYNRRLKYHIDIPEELLEYRIPKLLLQPVVENSLVHGMKNTHSISITITGRLHDDLLELCVEDNGSGIDGERLASLRAGLESEDGYKEHIGLYNSHRVVRLLYGPGYGVTIESQPGSGTRVTVTMPADMEDYYV</sequence>
<evidence type="ECO:0000256" key="5">
    <source>
        <dbReference type="ARBA" id="ARBA00022692"/>
    </source>
</evidence>
<evidence type="ECO:0000256" key="8">
    <source>
        <dbReference type="ARBA" id="ARBA00022840"/>
    </source>
</evidence>
<evidence type="ECO:0000256" key="4">
    <source>
        <dbReference type="ARBA" id="ARBA00022679"/>
    </source>
</evidence>
<keyword evidence="2" id="KW-1003">Cell membrane</keyword>
<accession>A0A084JEL3</accession>
<dbReference type="OrthoDB" id="9809348at2"/>
<evidence type="ECO:0000313" key="15">
    <source>
        <dbReference type="Proteomes" id="UP000028525"/>
    </source>
</evidence>
<keyword evidence="5 12" id="KW-0812">Transmembrane</keyword>
<evidence type="ECO:0000313" key="14">
    <source>
        <dbReference type="EMBL" id="KEZ87397.1"/>
    </source>
</evidence>